<dbReference type="PATRIC" id="fig|1205910.3.peg.4105"/>
<keyword evidence="1" id="KW-0808">Transferase</keyword>
<dbReference type="KEGG" id="nal:B005_4335"/>
<dbReference type="Gene3D" id="3.40.1190.20">
    <property type="match status" value="1"/>
</dbReference>
<dbReference type="InterPro" id="IPR029056">
    <property type="entry name" value="Ribokinase-like"/>
</dbReference>
<name>J7L5Q7_NOCAA</name>
<dbReference type="OrthoDB" id="9792663at2"/>
<dbReference type="GO" id="GO:0016301">
    <property type="term" value="F:kinase activity"/>
    <property type="evidence" value="ECO:0007669"/>
    <property type="project" value="UniProtKB-KW"/>
</dbReference>
<dbReference type="InterPro" id="IPR011611">
    <property type="entry name" value="PfkB_dom"/>
</dbReference>
<dbReference type="Proteomes" id="UP000003779">
    <property type="component" value="Chromosome"/>
</dbReference>
<dbReference type="SUPFAM" id="SSF53613">
    <property type="entry name" value="Ribokinase-like"/>
    <property type="match status" value="1"/>
</dbReference>
<evidence type="ECO:0000256" key="2">
    <source>
        <dbReference type="ARBA" id="ARBA00022777"/>
    </source>
</evidence>
<evidence type="ECO:0000256" key="1">
    <source>
        <dbReference type="ARBA" id="ARBA00022679"/>
    </source>
</evidence>
<gene>
    <name evidence="4" type="ordered locus">B005_4335</name>
</gene>
<dbReference type="RefSeq" id="WP_014911441.1">
    <property type="nucleotide sequence ID" value="NC_018524.1"/>
</dbReference>
<protein>
    <submittedName>
        <fullName evidence="4">PfkB carbohydrate kinase family protein</fullName>
    </submittedName>
</protein>
<dbReference type="STRING" id="1205910.B005_4335"/>
<dbReference type="AlphaFoldDB" id="J7L5Q7"/>
<feature type="domain" description="Carbohydrate kinase PfkB" evidence="3">
    <location>
        <begin position="21"/>
        <end position="283"/>
    </location>
</feature>
<reference evidence="4 5" key="1">
    <citation type="journal article" date="2012" name="J. Bacteriol.">
        <title>Whole-Genome Sequence of Nocardiopsis alba Strain ATCC BAA-2165, Associated with Honeybees.</title>
        <authorList>
            <person name="Qiao J."/>
            <person name="Chen L."/>
            <person name="Li Y."/>
            <person name="Wang J."/>
            <person name="Zhang W."/>
            <person name="Chen S."/>
        </authorList>
    </citation>
    <scope>NUCLEOTIDE SEQUENCE [LARGE SCALE GENOMIC DNA]</scope>
    <source>
        <strain evidence="5">ATCC BAA-2165 / BE74</strain>
    </source>
</reference>
<evidence type="ECO:0000313" key="5">
    <source>
        <dbReference type="Proteomes" id="UP000003779"/>
    </source>
</evidence>
<dbReference type="HOGENOM" id="CLU_027634_12_1_11"/>
<dbReference type="PANTHER" id="PTHR10584">
    <property type="entry name" value="SUGAR KINASE"/>
    <property type="match status" value="1"/>
</dbReference>
<reference evidence="5" key="2">
    <citation type="submission" date="2012-08" db="EMBL/GenBank/DDBJ databases">
        <title>Whole-genome sequence of Nocardiopsis alba strain ATCC BAA-2165 associated with honeybees.</title>
        <authorList>
            <person name="Qiao J."/>
            <person name="Chen L."/>
            <person name="Li Y."/>
            <person name="Wang J."/>
            <person name="Zhang W."/>
            <person name="Chen S."/>
        </authorList>
    </citation>
    <scope>NUCLEOTIDE SEQUENCE [LARGE SCALE GENOMIC DNA]</scope>
    <source>
        <strain evidence="5">ATCC BAA-2165 / BE74</strain>
    </source>
</reference>
<organism evidence="4 5">
    <name type="scientific">Nocardiopsis alba (strain ATCC BAA-2165 / BE74)</name>
    <dbReference type="NCBI Taxonomy" id="1205910"/>
    <lineage>
        <taxon>Bacteria</taxon>
        <taxon>Bacillati</taxon>
        <taxon>Actinomycetota</taxon>
        <taxon>Actinomycetes</taxon>
        <taxon>Streptosporangiales</taxon>
        <taxon>Nocardiopsidaceae</taxon>
        <taxon>Nocardiopsis</taxon>
    </lineage>
</organism>
<proteinExistence type="predicted"/>
<accession>J7L5Q7</accession>
<evidence type="ECO:0000313" key="4">
    <source>
        <dbReference type="EMBL" id="AFR08983.1"/>
    </source>
</evidence>
<dbReference type="Pfam" id="PF00294">
    <property type="entry name" value="PfkB"/>
    <property type="match status" value="1"/>
</dbReference>
<dbReference type="eggNOG" id="COG0524">
    <property type="taxonomic scope" value="Bacteria"/>
</dbReference>
<evidence type="ECO:0000259" key="3">
    <source>
        <dbReference type="Pfam" id="PF00294"/>
    </source>
</evidence>
<keyword evidence="2 4" id="KW-0418">Kinase</keyword>
<dbReference type="PANTHER" id="PTHR10584:SF167">
    <property type="entry name" value="PFKB DOMAIN PROTEIN"/>
    <property type="match status" value="1"/>
</dbReference>
<sequence length="313" mass="33754">MNTERRVVVAGVANLCTATEVDFIDLTEPRRRAETHRMVTGVSGVGANLAVTLRRLGTRVDLCTLVGRDRDVPGQAVRAGLEREGLYGPGCVDTPSSPLSVCLIDEEGHQLTSTYLDRLNDALYPTEVFREMVQGADLAVLTNVGFSRPLIAHARSAGVPIAVDVHRIADIHQPGQRAWLNSADVLFCSHERLPCPPRRWIEEVFETYPGCLIAGVGLGAEGAMVGTRDGMLVSARTRPPRPPANTVGAGDTLFASFLHGWLAAGNPAQALHDAVLHASWFVGELFPNTGRLGTGELGELARTHPVHLVVDRW</sequence>
<dbReference type="EMBL" id="CP003788">
    <property type="protein sequence ID" value="AFR08983.1"/>
    <property type="molecule type" value="Genomic_DNA"/>
</dbReference>